<keyword evidence="2" id="KW-1185">Reference proteome</keyword>
<proteinExistence type="predicted"/>
<gene>
    <name evidence="1" type="ORF">psyc5s11_07960</name>
</gene>
<name>A0ABM7T1I7_9CLOT</name>
<reference evidence="2" key="1">
    <citation type="submission" date="2021-07" db="EMBL/GenBank/DDBJ databases">
        <title>Complete genome sequencing of a Clostridium isolate.</title>
        <authorList>
            <person name="Ueki A."/>
            <person name="Tonouchi A."/>
        </authorList>
    </citation>
    <scope>NUCLEOTIDE SEQUENCE [LARGE SCALE GENOMIC DNA]</scope>
    <source>
        <strain evidence="2">C5S11</strain>
    </source>
</reference>
<accession>A0ABM7T1I7</accession>
<dbReference type="InterPro" id="IPR029063">
    <property type="entry name" value="SAM-dependent_MTases_sf"/>
</dbReference>
<evidence type="ECO:0000313" key="1">
    <source>
        <dbReference type="EMBL" id="BCZ44729.1"/>
    </source>
</evidence>
<dbReference type="Gene3D" id="3.40.50.150">
    <property type="entry name" value="Vaccinia Virus protein VP39"/>
    <property type="match status" value="1"/>
</dbReference>
<dbReference type="SUPFAM" id="SSF53335">
    <property type="entry name" value="S-adenosyl-L-methionine-dependent methyltransferases"/>
    <property type="match status" value="1"/>
</dbReference>
<evidence type="ECO:0000313" key="2">
    <source>
        <dbReference type="Proteomes" id="UP000824633"/>
    </source>
</evidence>
<protein>
    <recommendedName>
        <fullName evidence="3">Methyltransferase</fullName>
    </recommendedName>
</protein>
<sequence>MGFLHDKINFEDKMVRYYDELPLWSSPFGVVLLNNIPLEKNSTIVDIGCGTGFLLLELA</sequence>
<dbReference type="RefSeq" id="WP_224036387.1">
    <property type="nucleotide sequence ID" value="NZ_AP024849.1"/>
</dbReference>
<dbReference type="Proteomes" id="UP000824633">
    <property type="component" value="Chromosome"/>
</dbReference>
<evidence type="ECO:0008006" key="3">
    <source>
        <dbReference type="Google" id="ProtNLM"/>
    </source>
</evidence>
<organism evidence="1 2">
    <name type="scientific">Clostridium gelidum</name>
    <dbReference type="NCBI Taxonomy" id="704125"/>
    <lineage>
        <taxon>Bacteria</taxon>
        <taxon>Bacillati</taxon>
        <taxon>Bacillota</taxon>
        <taxon>Clostridia</taxon>
        <taxon>Eubacteriales</taxon>
        <taxon>Clostridiaceae</taxon>
        <taxon>Clostridium</taxon>
    </lineage>
</organism>
<dbReference type="EMBL" id="AP024849">
    <property type="protein sequence ID" value="BCZ44729.1"/>
    <property type="molecule type" value="Genomic_DNA"/>
</dbReference>